<reference evidence="2 3" key="1">
    <citation type="journal article" date="2020" name="mSystems">
        <title>Defining Genomic and Predicted Metabolic Features of the Acetobacterium Genus.</title>
        <authorList>
            <person name="Ross D.E."/>
            <person name="Marshall C.W."/>
            <person name="Gulliver D."/>
            <person name="May H.D."/>
            <person name="Norman R.S."/>
        </authorList>
    </citation>
    <scope>NUCLEOTIDE SEQUENCE [LARGE SCALE GENOMIC DNA]</scope>
    <source>
        <strain evidence="2 3">DSM 8238</strain>
    </source>
</reference>
<feature type="transmembrane region" description="Helical" evidence="1">
    <location>
        <begin position="73"/>
        <end position="94"/>
    </location>
</feature>
<feature type="transmembrane region" description="Helical" evidence="1">
    <location>
        <begin position="101"/>
        <end position="120"/>
    </location>
</feature>
<accession>A0ABR6WW97</accession>
<feature type="transmembrane region" description="Helical" evidence="1">
    <location>
        <begin position="23"/>
        <end position="42"/>
    </location>
</feature>
<keyword evidence="1" id="KW-0472">Membrane</keyword>
<name>A0ABR6WW97_9FIRM</name>
<dbReference type="PANTHER" id="PTHR35337">
    <property type="entry name" value="SLR1478 PROTEIN"/>
    <property type="match status" value="1"/>
</dbReference>
<evidence type="ECO:0008006" key="4">
    <source>
        <dbReference type="Google" id="ProtNLM"/>
    </source>
</evidence>
<gene>
    <name evidence="2" type="ORF">GH808_10500</name>
</gene>
<dbReference type="Proteomes" id="UP000603234">
    <property type="component" value="Unassembled WGS sequence"/>
</dbReference>
<dbReference type="EMBL" id="WJBC01000015">
    <property type="protein sequence ID" value="MBC3804861.1"/>
    <property type="molecule type" value="Genomic_DNA"/>
</dbReference>
<dbReference type="RefSeq" id="WP_186842748.1">
    <property type="nucleotide sequence ID" value="NZ_WJBC01000015.1"/>
</dbReference>
<keyword evidence="1" id="KW-0812">Transmembrane</keyword>
<feature type="transmembrane region" description="Helical" evidence="1">
    <location>
        <begin position="140"/>
        <end position="161"/>
    </location>
</feature>
<keyword evidence="3" id="KW-1185">Reference proteome</keyword>
<evidence type="ECO:0000256" key="1">
    <source>
        <dbReference type="SAM" id="Phobius"/>
    </source>
</evidence>
<organism evidence="2 3">
    <name type="scientific">Acetobacterium fimetarium</name>
    <dbReference type="NCBI Taxonomy" id="52691"/>
    <lineage>
        <taxon>Bacteria</taxon>
        <taxon>Bacillati</taxon>
        <taxon>Bacillota</taxon>
        <taxon>Clostridia</taxon>
        <taxon>Eubacteriales</taxon>
        <taxon>Eubacteriaceae</taxon>
        <taxon>Acetobacterium</taxon>
    </lineage>
</organism>
<evidence type="ECO:0000313" key="3">
    <source>
        <dbReference type="Proteomes" id="UP000603234"/>
    </source>
</evidence>
<comment type="caution">
    <text evidence="2">The sequence shown here is derived from an EMBL/GenBank/DDBJ whole genome shotgun (WGS) entry which is preliminary data.</text>
</comment>
<keyword evidence="1" id="KW-1133">Transmembrane helix</keyword>
<sequence>MKNFVIAQWNSAGNYFSKNLKQTFFICLGIFVVTVIINAIIFQTNPQIAEMYYKELVAIFEDKAMSHYTGLSLWLWIFMNNLLAGGLTVLLGFIPFFFLPLLSLVSNAMIIGLLGAVYQINNVGWLPLLAGILPHGMIEIPALILAATLGIHICNVIIKTIAKKNLKGELKQAVLACLRIFMLWIIPLFFIAAFIETFMTPIIFNAFI</sequence>
<dbReference type="InterPro" id="IPR002798">
    <property type="entry name" value="SpoIIM-like"/>
</dbReference>
<protein>
    <recommendedName>
        <fullName evidence="4">Stage II sporulation protein M</fullName>
    </recommendedName>
</protein>
<proteinExistence type="predicted"/>
<dbReference type="PANTHER" id="PTHR35337:SF1">
    <property type="entry name" value="SLR1478 PROTEIN"/>
    <property type="match status" value="1"/>
</dbReference>
<dbReference type="Pfam" id="PF01944">
    <property type="entry name" value="SpoIIM"/>
    <property type="match status" value="1"/>
</dbReference>
<evidence type="ECO:0000313" key="2">
    <source>
        <dbReference type="EMBL" id="MBC3804861.1"/>
    </source>
</evidence>
<feature type="transmembrane region" description="Helical" evidence="1">
    <location>
        <begin position="173"/>
        <end position="195"/>
    </location>
</feature>